<evidence type="ECO:0000313" key="9">
    <source>
        <dbReference type="EMBL" id="SPD24837.1"/>
    </source>
</evidence>
<evidence type="ECO:0000256" key="5">
    <source>
        <dbReference type="ARBA" id="ARBA00022989"/>
    </source>
</evidence>
<dbReference type="PRINTS" id="PR00463">
    <property type="entry name" value="EP450I"/>
</dbReference>
<dbReference type="EMBL" id="OIVN01006009">
    <property type="protein sequence ID" value="SPD24837.1"/>
    <property type="molecule type" value="Genomic_DNA"/>
</dbReference>
<evidence type="ECO:0000256" key="6">
    <source>
        <dbReference type="ARBA" id="ARBA00023136"/>
    </source>
</evidence>
<dbReference type="InterPro" id="IPR001128">
    <property type="entry name" value="Cyt_P450"/>
</dbReference>
<dbReference type="PRINTS" id="PR00385">
    <property type="entry name" value="P450"/>
</dbReference>
<evidence type="ECO:0000256" key="4">
    <source>
        <dbReference type="ARBA" id="ARBA00022723"/>
    </source>
</evidence>
<dbReference type="GO" id="GO:0016020">
    <property type="term" value="C:membrane"/>
    <property type="evidence" value="ECO:0007669"/>
    <property type="project" value="UniProtKB-SubCell"/>
</dbReference>
<keyword evidence="3" id="KW-0812">Transmembrane</keyword>
<organism evidence="9">
    <name type="scientific">Fagus sylvatica</name>
    <name type="common">Beechnut</name>
    <dbReference type="NCBI Taxonomy" id="28930"/>
    <lineage>
        <taxon>Eukaryota</taxon>
        <taxon>Viridiplantae</taxon>
        <taxon>Streptophyta</taxon>
        <taxon>Embryophyta</taxon>
        <taxon>Tracheophyta</taxon>
        <taxon>Spermatophyta</taxon>
        <taxon>Magnoliopsida</taxon>
        <taxon>eudicotyledons</taxon>
        <taxon>Gunneridae</taxon>
        <taxon>Pentapetalae</taxon>
        <taxon>rosids</taxon>
        <taxon>fabids</taxon>
        <taxon>Fagales</taxon>
        <taxon>Fagaceae</taxon>
        <taxon>Fagus</taxon>
    </lineage>
</organism>
<evidence type="ECO:0000256" key="7">
    <source>
        <dbReference type="PIRSR" id="PIRSR602401-1"/>
    </source>
</evidence>
<keyword evidence="7" id="KW-0349">Heme</keyword>
<dbReference type="SUPFAM" id="SSF48264">
    <property type="entry name" value="Cytochrome P450"/>
    <property type="match status" value="1"/>
</dbReference>
<comment type="cofactor">
    <cofactor evidence="1 7">
        <name>heme</name>
        <dbReference type="ChEBI" id="CHEBI:30413"/>
    </cofactor>
</comment>
<sequence>MRAELMKLTNNFTCRVVMGMKCSDESDEAERIRELVKESLEVGAKLWFGDLLGPLRILAFRRYGRQAINVTLRYDEILERCLKQHEECKERENEDLMDMLLKVCQDDKAEIKITRTQLKALSLVMFLGGTSTTTEAMLRTIAELINHPNVFSKIREEIKSVVGSTRLVEEFDVPSLPYLQAVVKESLRLHPPLPVIVKECREDCKIKDFDIPNKTMVAINVYAIMRDTNIWDYPNDFQPERFLVSSKENDGMEYIPFGARRRVCPGSKLALSMINITIAAMIQCFDWKLVGGEGDHNAKANMQVGPGFSMPMVQPLTCLPVVHFNPFGSTTLGDN</sequence>
<feature type="binding site" description="axial binding residue" evidence="7">
    <location>
        <position position="264"/>
    </location>
    <ligand>
        <name>heme</name>
        <dbReference type="ChEBI" id="CHEBI:30413"/>
    </ligand>
    <ligandPart>
        <name>Fe</name>
        <dbReference type="ChEBI" id="CHEBI:18248"/>
    </ligandPart>
</feature>
<dbReference type="InterPro" id="IPR002401">
    <property type="entry name" value="Cyt_P450_E_grp-I"/>
</dbReference>
<dbReference type="InterPro" id="IPR051103">
    <property type="entry name" value="Plant_metabolite_P450s"/>
</dbReference>
<gene>
    <name evidence="8" type="ORF">FSB_LOCUS31843</name>
    <name evidence="9" type="ORF">FSB_LOCUS52719</name>
</gene>
<evidence type="ECO:0000256" key="3">
    <source>
        <dbReference type="ARBA" id="ARBA00022692"/>
    </source>
</evidence>
<keyword evidence="7" id="KW-0408">Iron</keyword>
<keyword evidence="5" id="KW-1133">Transmembrane helix</keyword>
<dbReference type="GO" id="GO:0020037">
    <property type="term" value="F:heme binding"/>
    <property type="evidence" value="ECO:0007669"/>
    <property type="project" value="InterPro"/>
</dbReference>
<dbReference type="InterPro" id="IPR036396">
    <property type="entry name" value="Cyt_P450_sf"/>
</dbReference>
<dbReference type="GO" id="GO:0005506">
    <property type="term" value="F:iron ion binding"/>
    <property type="evidence" value="ECO:0007669"/>
    <property type="project" value="InterPro"/>
</dbReference>
<proteinExistence type="predicted"/>
<dbReference type="AlphaFoldDB" id="A0A2N9IGC3"/>
<keyword evidence="6" id="KW-0472">Membrane</keyword>
<dbReference type="Gene3D" id="1.10.630.10">
    <property type="entry name" value="Cytochrome P450"/>
    <property type="match status" value="1"/>
</dbReference>
<dbReference type="Pfam" id="PF00067">
    <property type="entry name" value="p450"/>
    <property type="match status" value="1"/>
</dbReference>
<dbReference type="PANTHER" id="PTHR24298">
    <property type="entry name" value="FLAVONOID 3'-MONOOXYGENASE-RELATED"/>
    <property type="match status" value="1"/>
</dbReference>
<keyword evidence="4 7" id="KW-0479">Metal-binding</keyword>
<reference evidence="9" key="1">
    <citation type="submission" date="2018-02" db="EMBL/GenBank/DDBJ databases">
        <authorList>
            <person name="Cohen D.B."/>
            <person name="Kent A.D."/>
        </authorList>
    </citation>
    <scope>NUCLEOTIDE SEQUENCE</scope>
</reference>
<evidence type="ECO:0000313" key="8">
    <source>
        <dbReference type="EMBL" id="SPD03961.1"/>
    </source>
</evidence>
<protein>
    <recommendedName>
        <fullName evidence="10">Cytochrome P450</fullName>
    </recommendedName>
</protein>
<evidence type="ECO:0000256" key="2">
    <source>
        <dbReference type="ARBA" id="ARBA00004167"/>
    </source>
</evidence>
<name>A0A2N9IGC3_FAGSY</name>
<comment type="subcellular location">
    <subcellularLocation>
        <location evidence="2">Membrane</location>
        <topology evidence="2">Single-pass membrane protein</topology>
    </subcellularLocation>
</comment>
<dbReference type="GO" id="GO:0016709">
    <property type="term" value="F:oxidoreductase activity, acting on paired donors, with incorporation or reduction of molecular oxygen, NAD(P)H as one donor, and incorporation of one atom of oxygen"/>
    <property type="evidence" value="ECO:0007669"/>
    <property type="project" value="TreeGrafter"/>
</dbReference>
<dbReference type="PANTHER" id="PTHR24298:SF59">
    <property type="entry name" value="CYTOCHROME P450, FAMILY 705, SUBFAMILY A, POLYPEPTIDE 25-RELATED"/>
    <property type="match status" value="1"/>
</dbReference>
<dbReference type="EMBL" id="OIVN01002475">
    <property type="protein sequence ID" value="SPD03961.1"/>
    <property type="molecule type" value="Genomic_DNA"/>
</dbReference>
<evidence type="ECO:0000256" key="1">
    <source>
        <dbReference type="ARBA" id="ARBA00001971"/>
    </source>
</evidence>
<accession>A0A2N9IGC3</accession>
<evidence type="ECO:0008006" key="10">
    <source>
        <dbReference type="Google" id="ProtNLM"/>
    </source>
</evidence>